<sequence length="260" mass="29560">MLGRRLRRMTPRVARVVDTLSQCEPLSVEVLCDLVRRRDLESAEQMRLVTVERVGDERVARLAHPLFGELRQATAGELHLSKVRGQLARRLAREVDRDMRATVRRALLTLHSDLDPDPKLYLEAARFSMMLLDPDSAERFAAAAAACGAPDAAPMRAMTLVLLGRGEQAEEALRAICGADREDRHRWSTIRAANLIWMLGRPGRQRPFSTVSPRQRNPPRSVMPVSRSKPASTRYLPAAPTRKRRPKQRFVRRCSRIFTR</sequence>
<dbReference type="EMBL" id="JAOB01000042">
    <property type="protein sequence ID" value="EUA42198.1"/>
    <property type="molecule type" value="Genomic_DNA"/>
</dbReference>
<reference evidence="2" key="1">
    <citation type="submission" date="2014-01" db="EMBL/GenBank/DDBJ databases">
        <authorList>
            <person name="Brown-Elliot B."/>
            <person name="Wallace R."/>
            <person name="Lenaerts A."/>
            <person name="Ordway D."/>
            <person name="DeGroote M.A."/>
            <person name="Parker T."/>
            <person name="Sizemore C."/>
            <person name="Tallon L.J."/>
            <person name="Sadzewicz L.K."/>
            <person name="Sengamalay N."/>
            <person name="Fraser C.M."/>
            <person name="Hine E."/>
            <person name="Shefchek K.A."/>
            <person name="Das S.P."/>
            <person name="Tettelin H."/>
        </authorList>
    </citation>
    <scope>NUCLEOTIDE SEQUENCE [LARGE SCALE GENOMIC DNA]</scope>
    <source>
        <strain evidence="2">4042</strain>
    </source>
</reference>
<evidence type="ECO:0000313" key="2">
    <source>
        <dbReference type="EMBL" id="EUA42198.1"/>
    </source>
</evidence>
<feature type="region of interest" description="Disordered" evidence="1">
    <location>
        <begin position="206"/>
        <end position="234"/>
    </location>
</feature>
<protein>
    <submittedName>
        <fullName evidence="2">Transcriptional regulator, LuxR family domain protein</fullName>
    </submittedName>
</protein>
<organism evidence="2">
    <name type="scientific">Mycobacterium xenopi 4042</name>
    <dbReference type="NCBI Taxonomy" id="1299334"/>
    <lineage>
        <taxon>Bacteria</taxon>
        <taxon>Bacillati</taxon>
        <taxon>Actinomycetota</taxon>
        <taxon>Actinomycetes</taxon>
        <taxon>Mycobacteriales</taxon>
        <taxon>Mycobacteriaceae</taxon>
        <taxon>Mycobacterium</taxon>
    </lineage>
</organism>
<comment type="caution">
    <text evidence="2">The sequence shown here is derived from an EMBL/GenBank/DDBJ whole genome shotgun (WGS) entry which is preliminary data.</text>
</comment>
<name>X8BG45_MYCXE</name>
<evidence type="ECO:0000256" key="1">
    <source>
        <dbReference type="SAM" id="MobiDB-lite"/>
    </source>
</evidence>
<dbReference type="PATRIC" id="fig|1299334.3.peg.4223"/>
<gene>
    <name evidence="2" type="ORF">I553_6058</name>
</gene>
<proteinExistence type="predicted"/>
<dbReference type="AlphaFoldDB" id="X8BG45"/>
<accession>X8BG45</accession>